<comment type="caution">
    <text evidence="4">The sequence shown here is derived from an EMBL/GenBank/DDBJ whole genome shotgun (WGS) entry which is preliminary data.</text>
</comment>
<dbReference type="PANTHER" id="PTHR23270">
    <property type="entry name" value="PROGRAMMED CELL DEATH PROTEIN 11 PRE-RRNA PROCESSING PROTEIN RRP5"/>
    <property type="match status" value="1"/>
</dbReference>
<dbReference type="Pfam" id="PF05193">
    <property type="entry name" value="Peptidase_M16_C"/>
    <property type="match status" value="1"/>
</dbReference>
<keyword evidence="5" id="KW-1185">Reference proteome</keyword>
<dbReference type="GO" id="GO:0003723">
    <property type="term" value="F:RNA binding"/>
    <property type="evidence" value="ECO:0007669"/>
    <property type="project" value="TreeGrafter"/>
</dbReference>
<reference evidence="4 5" key="1">
    <citation type="submission" date="2016-10" db="EMBL/GenBank/DDBJ databases">
        <title>The genome of Paramicrosporidium saccamoebae is the missing link in understanding Cryptomycota and Microsporidia evolution.</title>
        <authorList>
            <person name="Quandt C.A."/>
            <person name="Beaudet D."/>
            <person name="Corsaro D."/>
            <person name="Michel R."/>
            <person name="Corradi N."/>
            <person name="James T."/>
        </authorList>
    </citation>
    <scope>NUCLEOTIDE SEQUENCE [LARGE SCALE GENOMIC DNA]</scope>
    <source>
        <strain evidence="4 5">KSL3</strain>
    </source>
</reference>
<evidence type="ECO:0000313" key="4">
    <source>
        <dbReference type="EMBL" id="PJF17623.1"/>
    </source>
</evidence>
<dbReference type="InterPro" id="IPR011765">
    <property type="entry name" value="Pept_M16_N"/>
</dbReference>
<protein>
    <recommendedName>
        <fullName evidence="6">Mitochondrial-processing peptidase subunit alpha</fullName>
    </recommendedName>
</protein>
<keyword evidence="1" id="KW-0698">rRNA processing</keyword>
<dbReference type="SUPFAM" id="SSF48452">
    <property type="entry name" value="TPR-like"/>
    <property type="match status" value="2"/>
</dbReference>
<dbReference type="AlphaFoldDB" id="A0A2H9TIP2"/>
<gene>
    <name evidence="4" type="ORF">PSACC_02561</name>
</gene>
<evidence type="ECO:0000259" key="3">
    <source>
        <dbReference type="Pfam" id="PF05193"/>
    </source>
</evidence>
<dbReference type="STRING" id="1246581.A0A2H9TIP2"/>
<organism evidence="4 5">
    <name type="scientific">Paramicrosporidium saccamoebae</name>
    <dbReference type="NCBI Taxonomy" id="1246581"/>
    <lineage>
        <taxon>Eukaryota</taxon>
        <taxon>Fungi</taxon>
        <taxon>Fungi incertae sedis</taxon>
        <taxon>Cryptomycota</taxon>
        <taxon>Cryptomycota incertae sedis</taxon>
        <taxon>Paramicrosporidium</taxon>
    </lineage>
</organism>
<dbReference type="InterPro" id="IPR011990">
    <property type="entry name" value="TPR-like_helical_dom_sf"/>
</dbReference>
<feature type="domain" description="Peptidase M16 N-terminal" evidence="2">
    <location>
        <begin position="334"/>
        <end position="437"/>
    </location>
</feature>
<dbReference type="PANTHER" id="PTHR23270:SF10">
    <property type="entry name" value="PROTEIN RRP5 HOMOLOG"/>
    <property type="match status" value="1"/>
</dbReference>
<feature type="domain" description="Peptidase M16 C-terminal" evidence="3">
    <location>
        <begin position="462"/>
        <end position="645"/>
    </location>
</feature>
<dbReference type="EMBL" id="MTSL01000168">
    <property type="protein sequence ID" value="PJF17623.1"/>
    <property type="molecule type" value="Genomic_DNA"/>
</dbReference>
<evidence type="ECO:0000256" key="1">
    <source>
        <dbReference type="ARBA" id="ARBA00022552"/>
    </source>
</evidence>
<evidence type="ECO:0000313" key="5">
    <source>
        <dbReference type="Proteomes" id="UP000240830"/>
    </source>
</evidence>
<dbReference type="OrthoDB" id="277191at2759"/>
<dbReference type="SUPFAM" id="SSF63411">
    <property type="entry name" value="LuxS/MPP-like metallohydrolase"/>
    <property type="match status" value="2"/>
</dbReference>
<evidence type="ECO:0000259" key="2">
    <source>
        <dbReference type="Pfam" id="PF00675"/>
    </source>
</evidence>
<dbReference type="Pfam" id="PF23240">
    <property type="entry name" value="HAT_PRP39_N"/>
    <property type="match status" value="1"/>
</dbReference>
<dbReference type="InterPro" id="IPR007863">
    <property type="entry name" value="Peptidase_M16_C"/>
</dbReference>
<dbReference type="InterPro" id="IPR003107">
    <property type="entry name" value="HAT"/>
</dbReference>
<dbReference type="Pfam" id="PF00675">
    <property type="entry name" value="Peptidase_M16"/>
    <property type="match status" value="1"/>
</dbReference>
<accession>A0A2H9TIP2</accession>
<dbReference type="GO" id="GO:0006364">
    <property type="term" value="P:rRNA processing"/>
    <property type="evidence" value="ECO:0007669"/>
    <property type="project" value="UniProtKB-KW"/>
</dbReference>
<evidence type="ECO:0008006" key="6">
    <source>
        <dbReference type="Google" id="ProtNLM"/>
    </source>
</evidence>
<dbReference type="SMART" id="SM00386">
    <property type="entry name" value="HAT"/>
    <property type="match status" value="6"/>
</dbReference>
<name>A0A2H9TIP2_9FUNG</name>
<dbReference type="Proteomes" id="UP000240830">
    <property type="component" value="Unassembled WGS sequence"/>
</dbReference>
<dbReference type="GO" id="GO:0046872">
    <property type="term" value="F:metal ion binding"/>
    <property type="evidence" value="ECO:0007669"/>
    <property type="project" value="InterPro"/>
</dbReference>
<proteinExistence type="predicted"/>
<dbReference type="GO" id="GO:0032040">
    <property type="term" value="C:small-subunit processome"/>
    <property type="evidence" value="ECO:0007669"/>
    <property type="project" value="TreeGrafter"/>
</dbReference>
<sequence>MTATSPEQVIEEFEKRLIGSPNSSLLWIKYMSTILKLVDLATARTIAERALTTISFRQESEKLNIWLAFLNMEHLYGTPETLKGVFARSVVYCEPRTMWMQLAKMYAGSGKQEETIETYQTLVKKFGQSCKVWLAYAEYLYERDVGAARKLLAASLKVLPKRKHEKTTMKFAQLEYRTASVERGRTLFEGILANSPKRIDIWSVYLTMEENLCKKAHGSANKELLRRLFERIVHTKLSSKKAKFFFKRYLEFEKNFGSAATVDHVKDLARQYICIQRRFSEKRELFKQSALPNGIRIASVNTPGACIGAGMFIETRRNAQLPPIPGYAAARYSLEKLSFKATKNLTEQNMHARLDALVGAVQTKAHRESILYSGAVVPSHLKQLMELLNEVVTQPLVTSKDLKEMQAVIGYELDELKAKPDDLLPELAHGPAFYSTHSKQIDDTMFMDWNSIVGIPQDLQHVTVESVMKYWRTMYMPQNMIVVGAGLPHGELYNAAMDTFGKIEKMPLSDESSSDLEYVGGNQYIENEELPLVHMCVGFEGAKASSDRTYSMAILQMLMGGGSSFSAGGPGKGMYSRLYTQVLNRYHWIDSCKIFNFSYPTSGMFGIHGSALPSHSRDLAQLLLDQLHGMTLPLTSIEVERAKNQVKSAVLMGLESRLVELEDLGDQMCNLKKYVSPSEICERIDAVSAEELRRTATDVLNSKPTVVAYGPLHRMPPYDTILKWHQSLFKKT</sequence>
<dbReference type="InterPro" id="IPR045209">
    <property type="entry name" value="Rrp5"/>
</dbReference>
<dbReference type="Gene3D" id="3.30.830.10">
    <property type="entry name" value="Metalloenzyme, LuxS/M16 peptidase-like"/>
    <property type="match status" value="2"/>
</dbReference>
<dbReference type="Gene3D" id="1.25.40.10">
    <property type="entry name" value="Tetratricopeptide repeat domain"/>
    <property type="match status" value="2"/>
</dbReference>
<dbReference type="InterPro" id="IPR011249">
    <property type="entry name" value="Metalloenz_LuxS/M16"/>
</dbReference>